<keyword evidence="9" id="KW-1185">Reference proteome</keyword>
<evidence type="ECO:0000256" key="3">
    <source>
        <dbReference type="ARBA" id="ARBA00023015"/>
    </source>
</evidence>
<keyword evidence="5" id="KW-0804">Transcription</keyword>
<dbReference type="PROSITE" id="PS50995">
    <property type="entry name" value="HTH_MARR_2"/>
    <property type="match status" value="1"/>
</dbReference>
<dbReference type="SMART" id="SM00347">
    <property type="entry name" value="HTH_MARR"/>
    <property type="match status" value="1"/>
</dbReference>
<feature type="region of interest" description="Disordered" evidence="6">
    <location>
        <begin position="1"/>
        <end position="20"/>
    </location>
</feature>
<feature type="domain" description="HTH marR-type" evidence="7">
    <location>
        <begin position="27"/>
        <end position="157"/>
    </location>
</feature>
<evidence type="ECO:0000313" key="9">
    <source>
        <dbReference type="Proteomes" id="UP001300261"/>
    </source>
</evidence>
<dbReference type="PRINTS" id="PR00598">
    <property type="entry name" value="HTHMARR"/>
</dbReference>
<evidence type="ECO:0000256" key="5">
    <source>
        <dbReference type="ARBA" id="ARBA00023163"/>
    </source>
</evidence>
<dbReference type="Gene3D" id="1.10.10.10">
    <property type="entry name" value="Winged helix-like DNA-binding domain superfamily/Winged helix DNA-binding domain"/>
    <property type="match status" value="1"/>
</dbReference>
<dbReference type="InterPro" id="IPR000835">
    <property type="entry name" value="HTH_MarR-typ"/>
</dbReference>
<keyword evidence="3" id="KW-0805">Transcription regulation</keyword>
<organism evidence="8 9">
    <name type="scientific">Roseibium salinum</name>
    <dbReference type="NCBI Taxonomy" id="1604349"/>
    <lineage>
        <taxon>Bacteria</taxon>
        <taxon>Pseudomonadati</taxon>
        <taxon>Pseudomonadota</taxon>
        <taxon>Alphaproteobacteria</taxon>
        <taxon>Hyphomicrobiales</taxon>
        <taxon>Stappiaceae</taxon>
        <taxon>Roseibium</taxon>
    </lineage>
</organism>
<comment type="caution">
    <text evidence="8">The sequence shown here is derived from an EMBL/GenBank/DDBJ whole genome shotgun (WGS) entry which is preliminary data.</text>
</comment>
<accession>A0ABT3QYT8</accession>
<keyword evidence="2" id="KW-0963">Cytoplasm</keyword>
<dbReference type="PANTHER" id="PTHR33164">
    <property type="entry name" value="TRANSCRIPTIONAL REGULATOR, MARR FAMILY"/>
    <property type="match status" value="1"/>
</dbReference>
<dbReference type="InterPro" id="IPR036390">
    <property type="entry name" value="WH_DNA-bd_sf"/>
</dbReference>
<evidence type="ECO:0000256" key="4">
    <source>
        <dbReference type="ARBA" id="ARBA00023125"/>
    </source>
</evidence>
<dbReference type="SUPFAM" id="SSF46785">
    <property type="entry name" value="Winged helix' DNA-binding domain"/>
    <property type="match status" value="1"/>
</dbReference>
<dbReference type="PANTHER" id="PTHR33164:SF5">
    <property type="entry name" value="ORGANIC HYDROPEROXIDE RESISTANCE TRANSCRIPTIONAL REGULATOR"/>
    <property type="match status" value="1"/>
</dbReference>
<dbReference type="InterPro" id="IPR055166">
    <property type="entry name" value="Transc_reg_Sar_Rot_HTH"/>
</dbReference>
<dbReference type="InterPro" id="IPR036388">
    <property type="entry name" value="WH-like_DNA-bd_sf"/>
</dbReference>
<sequence length="165" mass="18275">MSEKTDPREPSRLLSDAQAPDPGAELDDFLCFAVYEANLAFNHIYRSLLEDLGLTYPQYLVMTLLWRRNGRTVKEFGDALSLEYNTVTPLIKRLETMGLVDRIRDREDQRVVKVTLTPQGSALEEKAGAVPDCVAEASGLTGEAINDLTTALAKLRSNLRSSGKS</sequence>
<reference evidence="8 9" key="1">
    <citation type="journal article" date="2016" name="Int. J. Syst. Evol. Microbiol.">
        <title>Labrenzia salina sp. nov., isolated from the rhizosphere of the halophyte Arthrocnemum macrostachyum.</title>
        <authorList>
            <person name="Camacho M."/>
            <person name="Redondo-Gomez S."/>
            <person name="Rodriguez-Llorente I."/>
            <person name="Rohde M."/>
            <person name="Sproer C."/>
            <person name="Schumann P."/>
            <person name="Klenk H.P."/>
            <person name="Montero-Calasanz M.D.C."/>
        </authorList>
    </citation>
    <scope>NUCLEOTIDE SEQUENCE [LARGE SCALE GENOMIC DNA]</scope>
    <source>
        <strain evidence="8 9">DSM 29163</strain>
    </source>
</reference>
<name>A0ABT3QYT8_9HYPH</name>
<evidence type="ECO:0000256" key="2">
    <source>
        <dbReference type="ARBA" id="ARBA00022490"/>
    </source>
</evidence>
<dbReference type="EMBL" id="JAPEVI010000003">
    <property type="protein sequence ID" value="MCX2722113.1"/>
    <property type="molecule type" value="Genomic_DNA"/>
</dbReference>
<comment type="subcellular location">
    <subcellularLocation>
        <location evidence="1">Cytoplasm</location>
    </subcellularLocation>
</comment>
<evidence type="ECO:0000256" key="1">
    <source>
        <dbReference type="ARBA" id="ARBA00004496"/>
    </source>
</evidence>
<gene>
    <name evidence="8" type="ORF">ON753_06790</name>
</gene>
<dbReference type="Proteomes" id="UP001300261">
    <property type="component" value="Unassembled WGS sequence"/>
</dbReference>
<keyword evidence="4" id="KW-0238">DNA-binding</keyword>
<feature type="compositionally biased region" description="Basic and acidic residues" evidence="6">
    <location>
        <begin position="1"/>
        <end position="11"/>
    </location>
</feature>
<evidence type="ECO:0000313" key="8">
    <source>
        <dbReference type="EMBL" id="MCX2722113.1"/>
    </source>
</evidence>
<proteinExistence type="predicted"/>
<evidence type="ECO:0000259" key="7">
    <source>
        <dbReference type="PROSITE" id="PS50995"/>
    </source>
</evidence>
<dbReference type="Pfam" id="PF22381">
    <property type="entry name" value="Staph_reg_Sar_Rot"/>
    <property type="match status" value="1"/>
</dbReference>
<dbReference type="RefSeq" id="WP_265961814.1">
    <property type="nucleotide sequence ID" value="NZ_JAPEVI010000003.1"/>
</dbReference>
<evidence type="ECO:0000256" key="6">
    <source>
        <dbReference type="SAM" id="MobiDB-lite"/>
    </source>
</evidence>
<dbReference type="InterPro" id="IPR039422">
    <property type="entry name" value="MarR/SlyA-like"/>
</dbReference>
<protein>
    <submittedName>
        <fullName evidence="8">MarR family transcriptional regulator</fullName>
    </submittedName>
</protein>